<organism evidence="16 17">
    <name type="scientific">Paenibacillus popilliae ATCC 14706</name>
    <dbReference type="NCBI Taxonomy" id="1212764"/>
    <lineage>
        <taxon>Bacteria</taxon>
        <taxon>Bacillati</taxon>
        <taxon>Bacillota</taxon>
        <taxon>Bacilli</taxon>
        <taxon>Bacillales</taxon>
        <taxon>Paenibacillaceae</taxon>
        <taxon>Paenibacillus</taxon>
    </lineage>
</organism>
<dbReference type="PROSITE" id="PS00136">
    <property type="entry name" value="SUBTILASE_ASP"/>
    <property type="match status" value="1"/>
</dbReference>
<dbReference type="Gene3D" id="3.50.30.30">
    <property type="match status" value="1"/>
</dbReference>
<dbReference type="Proteomes" id="UP000029453">
    <property type="component" value="Unassembled WGS sequence"/>
</dbReference>
<dbReference type="InterPro" id="IPR036852">
    <property type="entry name" value="Peptidase_S8/S53_dom_sf"/>
</dbReference>
<evidence type="ECO:0000256" key="3">
    <source>
        <dbReference type="ARBA" id="ARBA00022525"/>
    </source>
</evidence>
<dbReference type="PANTHER" id="PTHR43806">
    <property type="entry name" value="PEPTIDASE S8"/>
    <property type="match status" value="1"/>
</dbReference>
<evidence type="ECO:0000256" key="1">
    <source>
        <dbReference type="ARBA" id="ARBA00011073"/>
    </source>
</evidence>
<comment type="caution">
    <text evidence="16">The sequence shown here is derived from an EMBL/GenBank/DDBJ whole genome shotgun (WGS) entry which is preliminary data.</text>
</comment>
<evidence type="ECO:0000259" key="15">
    <source>
        <dbReference type="Pfam" id="PF05922"/>
    </source>
</evidence>
<protein>
    <submittedName>
        <fullName evidence="16">Subtilisin-like serine protease</fullName>
    </submittedName>
</protein>
<dbReference type="RefSeq" id="WP_006284401.1">
    <property type="nucleotide sequence ID" value="NZ_BALG01000022.1"/>
</dbReference>
<accession>M9M1X7</accession>
<dbReference type="InterPro" id="IPR015500">
    <property type="entry name" value="Peptidase_S8_subtilisin-rel"/>
</dbReference>
<dbReference type="InterPro" id="IPR022398">
    <property type="entry name" value="Peptidase_S8_His-AS"/>
</dbReference>
<evidence type="ECO:0000313" key="16">
    <source>
        <dbReference type="EMBL" id="GAC41118.1"/>
    </source>
</evidence>
<keyword evidence="2" id="KW-0134">Cell wall</keyword>
<feature type="domain" description="PA" evidence="14">
    <location>
        <begin position="386"/>
        <end position="452"/>
    </location>
</feature>
<feature type="region of interest" description="Disordered" evidence="11">
    <location>
        <begin position="193"/>
        <end position="217"/>
    </location>
</feature>
<dbReference type="InterPro" id="IPR000209">
    <property type="entry name" value="Peptidase_S8/S53_dom"/>
</dbReference>
<dbReference type="PROSITE" id="PS51892">
    <property type="entry name" value="SUBTILASE"/>
    <property type="match status" value="1"/>
</dbReference>
<gene>
    <name evidence="16" type="ORF">PPOP_0459</name>
</gene>
<dbReference type="EMBL" id="BALG01000022">
    <property type="protein sequence ID" value="GAC41118.1"/>
    <property type="molecule type" value="Genomic_DNA"/>
</dbReference>
<keyword evidence="4 9" id="KW-0645">Protease</keyword>
<dbReference type="InterPro" id="IPR010259">
    <property type="entry name" value="S8pro/Inhibitor_I9"/>
</dbReference>
<evidence type="ECO:0000256" key="2">
    <source>
        <dbReference type="ARBA" id="ARBA00022512"/>
    </source>
</evidence>
<feature type="domain" description="Peptidase S8/S53" evidence="13">
    <location>
        <begin position="162"/>
        <end position="566"/>
    </location>
</feature>
<dbReference type="InterPro" id="IPR023828">
    <property type="entry name" value="Peptidase_S8_Ser-AS"/>
</dbReference>
<dbReference type="AlphaFoldDB" id="M9M1X7"/>
<dbReference type="InterPro" id="IPR034213">
    <property type="entry name" value="S8_Vpr-like"/>
</dbReference>
<keyword evidence="6 9" id="KW-0378">Hydrolase</keyword>
<dbReference type="Pfam" id="PF05922">
    <property type="entry name" value="Inhibitor_I9"/>
    <property type="match status" value="1"/>
</dbReference>
<evidence type="ECO:0000259" key="14">
    <source>
        <dbReference type="Pfam" id="PF02225"/>
    </source>
</evidence>
<dbReference type="GO" id="GO:0004252">
    <property type="term" value="F:serine-type endopeptidase activity"/>
    <property type="evidence" value="ECO:0007669"/>
    <property type="project" value="UniProtKB-UniRule"/>
</dbReference>
<keyword evidence="3" id="KW-0964">Secreted</keyword>
<keyword evidence="17" id="KW-1185">Reference proteome</keyword>
<dbReference type="Pfam" id="PF00082">
    <property type="entry name" value="Peptidase_S8"/>
    <property type="match status" value="1"/>
</dbReference>
<sequence length="775" mass="83294">MHSFRKYIFLALSVLLLASMVLPGVAGATEKMDGSDRITVIVELQQEPVNVAEAQAASTQSLFGDDVESDIRQEHHQFRSALKPLQASIRYEFRHVFNGFSVRIPANKVDDLLTIPGVKAVYPNAEFQAASNGTSADGDSAWMHKSAYSIGANDLWDRGYEGAGIKVGVLDSGVDYHHPSLKGALKGGYDFVDNDDDPMETRPDKTKPKKDGKEYHTTHGTHVAGTIVGRGNGDHPGDSGKIRGIAPQADLYAYRVTGPYGTASQEAVIRAIEHAVYQDQVDVLNLSLGSDYNFQYSAQSVALDNATKAGVVVVVAAGNYGPKPHTLGSPGGEEAAISVAASSPPVLTPVFHVDGLYRKFFPRHATSSPILAVDKPLEAVYAGIGKKKDYKNKNVKGKLVVVSHGQISAGEKSRNAKHAGAAALIICSDLAPYLHGEGYEFVPTYGISGDDGIILTNHIRSGSVKKVVCTNIEEQGLWSGSARGPALPDYTLKPDIAAPGVAILSSVPAWDGNYEHAYESFQGTSMAAPHIAGAAALLVEYSRKNNLDLSPDEIKALMMNHAVDLVDLKDRMRKRYKLTEQGAGQVDLKRCVEAPAIALVQESASVTLKDNPSAPFEYETGSLSFGAISSANTVKKTVRLKSISNARQPYSVSIDWPTGGGIVTSSKATVSPGQTFDVRLHIPAHVTGNYEGHVILKGDGGHEIRLPVSVYVSAQSEVPVLEWLKVSPDVFAPNGHPNHNKTMLSMQFNTKINDFKLTVLNLHEHHNNSNVSKKQ</sequence>
<feature type="domain" description="Inhibitor I9" evidence="15">
    <location>
        <begin position="39"/>
        <end position="128"/>
    </location>
</feature>
<evidence type="ECO:0000256" key="4">
    <source>
        <dbReference type="ARBA" id="ARBA00022670"/>
    </source>
</evidence>
<feature type="chain" id="PRO_5004100281" evidence="12">
    <location>
        <begin position="29"/>
        <end position="775"/>
    </location>
</feature>
<dbReference type="InterPro" id="IPR023827">
    <property type="entry name" value="Peptidase_S8_Asp-AS"/>
</dbReference>
<dbReference type="PANTHER" id="PTHR43806:SF65">
    <property type="entry name" value="SERINE PROTEASE APRX"/>
    <property type="match status" value="1"/>
</dbReference>
<reference evidence="16 17" key="1">
    <citation type="submission" date="2012-10" db="EMBL/GenBank/DDBJ databases">
        <title>Draft Genome Sequence of Paenibacillus popilliae ATCC 14706T.</title>
        <authorList>
            <person name="Iiyama K."/>
            <person name="Mori K."/>
            <person name="Mon H."/>
            <person name="Chieda Y."/>
            <person name="Lee J.M."/>
            <person name="Kusakabe T."/>
            <person name="Tashiro K."/>
            <person name="Asano S."/>
            <person name="Yasunaga-Aoki C."/>
            <person name="Shimizu S."/>
        </authorList>
    </citation>
    <scope>NUCLEOTIDE SEQUENCE [LARGE SCALE GENOMIC DNA]</scope>
    <source>
        <strain evidence="16 17">ATCC 14706</strain>
    </source>
</reference>
<evidence type="ECO:0000313" key="17">
    <source>
        <dbReference type="Proteomes" id="UP000029453"/>
    </source>
</evidence>
<dbReference type="SUPFAM" id="SSF52743">
    <property type="entry name" value="Subtilisin-like"/>
    <property type="match status" value="1"/>
</dbReference>
<evidence type="ECO:0000256" key="5">
    <source>
        <dbReference type="ARBA" id="ARBA00022729"/>
    </source>
</evidence>
<evidence type="ECO:0000256" key="12">
    <source>
        <dbReference type="SAM" id="SignalP"/>
    </source>
</evidence>
<feature type="active site" description="Charge relay system" evidence="8 9">
    <location>
        <position position="219"/>
    </location>
</feature>
<feature type="active site" description="Charge relay system" evidence="8 9">
    <location>
        <position position="171"/>
    </location>
</feature>
<evidence type="ECO:0000256" key="7">
    <source>
        <dbReference type="ARBA" id="ARBA00022825"/>
    </source>
</evidence>
<dbReference type="PROSITE" id="PS00138">
    <property type="entry name" value="SUBTILASE_SER"/>
    <property type="match status" value="1"/>
</dbReference>
<feature type="active site" description="Charge relay system" evidence="8 9">
    <location>
        <position position="525"/>
    </location>
</feature>
<dbReference type="Gene3D" id="3.30.70.80">
    <property type="entry name" value="Peptidase S8 propeptide/proteinase inhibitor I9"/>
    <property type="match status" value="1"/>
</dbReference>
<keyword evidence="5 12" id="KW-0732">Signal</keyword>
<evidence type="ECO:0000256" key="11">
    <source>
        <dbReference type="SAM" id="MobiDB-lite"/>
    </source>
</evidence>
<feature type="compositionally biased region" description="Basic and acidic residues" evidence="11">
    <location>
        <begin position="199"/>
        <end position="217"/>
    </location>
</feature>
<name>M9M1X7_PAEPP</name>
<dbReference type="InterPro" id="IPR037045">
    <property type="entry name" value="S8pro/Inhibitor_I9_sf"/>
</dbReference>
<feature type="signal peptide" evidence="12">
    <location>
        <begin position="1"/>
        <end position="28"/>
    </location>
</feature>
<dbReference type="CDD" id="cd07474">
    <property type="entry name" value="Peptidases_S8_subtilisin_Vpr-like"/>
    <property type="match status" value="1"/>
</dbReference>
<evidence type="ECO:0000259" key="13">
    <source>
        <dbReference type="Pfam" id="PF00082"/>
    </source>
</evidence>
<dbReference type="Pfam" id="PF02225">
    <property type="entry name" value="PA"/>
    <property type="match status" value="1"/>
</dbReference>
<dbReference type="GO" id="GO:0006508">
    <property type="term" value="P:proteolysis"/>
    <property type="evidence" value="ECO:0007669"/>
    <property type="project" value="UniProtKB-KW"/>
</dbReference>
<evidence type="ECO:0000256" key="8">
    <source>
        <dbReference type="PIRSR" id="PIRSR615500-1"/>
    </source>
</evidence>
<proteinExistence type="inferred from homology"/>
<dbReference type="InterPro" id="IPR050131">
    <property type="entry name" value="Peptidase_S8_subtilisin-like"/>
</dbReference>
<dbReference type="InterPro" id="IPR003137">
    <property type="entry name" value="PA_domain"/>
</dbReference>
<dbReference type="Gene3D" id="3.40.50.200">
    <property type="entry name" value="Peptidase S8/S53 domain"/>
    <property type="match status" value="1"/>
</dbReference>
<keyword evidence="7 9" id="KW-0720">Serine protease</keyword>
<dbReference type="InterPro" id="IPR046450">
    <property type="entry name" value="PA_dom_sf"/>
</dbReference>
<evidence type="ECO:0000256" key="10">
    <source>
        <dbReference type="RuleBase" id="RU003355"/>
    </source>
</evidence>
<dbReference type="PRINTS" id="PR00723">
    <property type="entry name" value="SUBTILISIN"/>
</dbReference>
<evidence type="ECO:0000256" key="9">
    <source>
        <dbReference type="PROSITE-ProRule" id="PRU01240"/>
    </source>
</evidence>
<comment type="similarity">
    <text evidence="1 9 10">Belongs to the peptidase S8 family.</text>
</comment>
<dbReference type="SUPFAM" id="SSF52025">
    <property type="entry name" value="PA domain"/>
    <property type="match status" value="1"/>
</dbReference>
<dbReference type="PROSITE" id="PS00137">
    <property type="entry name" value="SUBTILASE_HIS"/>
    <property type="match status" value="1"/>
</dbReference>
<evidence type="ECO:0000256" key="6">
    <source>
        <dbReference type="ARBA" id="ARBA00022801"/>
    </source>
</evidence>